<evidence type="ECO:0000256" key="1">
    <source>
        <dbReference type="ARBA" id="ARBA00010193"/>
    </source>
</evidence>
<dbReference type="InterPro" id="IPR036213">
    <property type="entry name" value="Calpain_III_sf"/>
</dbReference>
<dbReference type="InterPro" id="IPR038765">
    <property type="entry name" value="Papain-like_cys_pep_sf"/>
</dbReference>
<comment type="caution">
    <text evidence="8">The sequence shown here is derived from an EMBL/GenBank/DDBJ whole genome shotgun (WGS) entry which is preliminary data.</text>
</comment>
<dbReference type="PANTHER" id="PTHR46143">
    <property type="entry name" value="CALPAIN-7"/>
    <property type="match status" value="1"/>
</dbReference>
<feature type="domain" description="Calpain catalytic" evidence="7">
    <location>
        <begin position="98"/>
        <end position="426"/>
    </location>
</feature>
<dbReference type="SUPFAM" id="SSF49758">
    <property type="entry name" value="Calpain large subunit, middle domain (domain III)"/>
    <property type="match status" value="2"/>
</dbReference>
<evidence type="ECO:0000256" key="6">
    <source>
        <dbReference type="SAM" id="MobiDB-lite"/>
    </source>
</evidence>
<name>A0AA38VVG5_9PEZI</name>
<keyword evidence="9" id="KW-1185">Reference proteome</keyword>
<keyword evidence="4 5" id="KW-0788">Thiol protease</keyword>
<feature type="active site" evidence="5">
    <location>
        <position position="349"/>
    </location>
</feature>
<dbReference type="Pfam" id="PF25435">
    <property type="entry name" value="PalB_C"/>
    <property type="match status" value="1"/>
</dbReference>
<dbReference type="Gene3D" id="2.60.120.380">
    <property type="match status" value="1"/>
</dbReference>
<sequence>MEAKAREHESQISRSAGKEALDHAIAAAELYMKAVRDARTPADKSRLKRKCEELIATAERLKNPSTAPAPAQPRGPRNSRELPTAEKNILLRSSRLHGSIFPPWESDPSPSSFKKNTPRETPFTDTSEFSFSDRQKDILAGWKRPAELLTPGASSNTGQVPGAIVAAQAECDLVQDVTTDCSVVASLCAAMKHLQPGKDSILAALMYPFDPSASRPAVSENGKYVFRLNFNGCFRQVVVDDRLPYSKTSRTLFVVDRHNPELLWPALMEKAYLKIRGGYDFPGSNSGTDLWVLTGWIPEQIFLQSDDIELDQTWKRIKNAYDYGDVVVTLGTGRMSSQEEEVLGLAGEHDYAVMDMRVESGARRMLLKNPWVDGLVWKGIGSSAIAGSDPSSDSESTRSSNMTGTFWIAFEDVVQNFESLYLNWNPSLFTDRQDHHFTWTIPSGPEAQSLAPNPQYAFSSPFSGAVWVLLSRHFQDDELAIARRSSRSSSPSSSSMAAVSGSLGFTSLYLFSADGHRVDLPDRALHRGPYVDSPQTLLRVDARAGTTYTLVVAQQDLPLPKYSFTLSFFSRHPLTVSPAAPRFPHRAEAAGSWTRRTAGGNPSCATFLHNPQFAVTLARPARVSLLLTASAPDLPVRVDLAWARGARVTALAGARDIAASSGEYRRGRALAEAAGPPLAAGTYTAVVSTFEPGQLASFALRVGADAPVAVAPVLADGAGQLCLQLPPVPLSGGGGGGAGRQAAAVRVGRLTRLSVVVRSGSLDGAGPGPAAGVMVRTSLEAGRGPHRRTLAVTGDGEFADGGLGLRAGEVDLDPEEVRRAGGLWMVVEQMGGGIGGGSGLGIQVDVLSDCPLDVGPWQNVDD</sequence>
<feature type="region of interest" description="Disordered" evidence="6">
    <location>
        <begin position="100"/>
        <end position="128"/>
    </location>
</feature>
<evidence type="ECO:0000259" key="7">
    <source>
        <dbReference type="PROSITE" id="PS50203"/>
    </source>
</evidence>
<dbReference type="InterPro" id="IPR022683">
    <property type="entry name" value="Calpain_III"/>
</dbReference>
<evidence type="ECO:0000256" key="5">
    <source>
        <dbReference type="PROSITE-ProRule" id="PRU00239"/>
    </source>
</evidence>
<feature type="active site" evidence="5">
    <location>
        <position position="181"/>
    </location>
</feature>
<dbReference type="Pfam" id="PF00648">
    <property type="entry name" value="Peptidase_C2"/>
    <property type="match status" value="1"/>
</dbReference>
<reference evidence="8" key="1">
    <citation type="submission" date="2022-07" db="EMBL/GenBank/DDBJ databases">
        <title>Fungi with potential for degradation of polypropylene.</title>
        <authorList>
            <person name="Gostincar C."/>
        </authorList>
    </citation>
    <scope>NUCLEOTIDE SEQUENCE</scope>
    <source>
        <strain evidence="8">EXF-13308</strain>
    </source>
</reference>
<evidence type="ECO:0000313" key="9">
    <source>
        <dbReference type="Proteomes" id="UP001174694"/>
    </source>
</evidence>
<dbReference type="InterPro" id="IPR001300">
    <property type="entry name" value="Peptidase_C2_calpain_cat"/>
</dbReference>
<proteinExistence type="inferred from homology"/>
<dbReference type="PROSITE" id="PS50203">
    <property type="entry name" value="CALPAIN_CAT"/>
    <property type="match status" value="1"/>
</dbReference>
<dbReference type="GO" id="GO:0004198">
    <property type="term" value="F:calcium-dependent cysteine-type endopeptidase activity"/>
    <property type="evidence" value="ECO:0007669"/>
    <property type="project" value="InterPro"/>
</dbReference>
<evidence type="ECO:0000256" key="2">
    <source>
        <dbReference type="ARBA" id="ARBA00022670"/>
    </source>
</evidence>
<dbReference type="SMART" id="SM00230">
    <property type="entry name" value="CysPc"/>
    <property type="match status" value="1"/>
</dbReference>
<dbReference type="EMBL" id="JANBVO010000004">
    <property type="protein sequence ID" value="KAJ9154823.1"/>
    <property type="molecule type" value="Genomic_DNA"/>
</dbReference>
<dbReference type="Gene3D" id="3.90.70.10">
    <property type="entry name" value="Cysteine proteinases"/>
    <property type="match status" value="1"/>
</dbReference>
<organism evidence="8 9">
    <name type="scientific">Pleurostoma richardsiae</name>
    <dbReference type="NCBI Taxonomy" id="41990"/>
    <lineage>
        <taxon>Eukaryota</taxon>
        <taxon>Fungi</taxon>
        <taxon>Dikarya</taxon>
        <taxon>Ascomycota</taxon>
        <taxon>Pezizomycotina</taxon>
        <taxon>Sordariomycetes</taxon>
        <taxon>Sordariomycetidae</taxon>
        <taxon>Calosphaeriales</taxon>
        <taxon>Pleurostomataceae</taxon>
        <taxon>Pleurostoma</taxon>
    </lineage>
</organism>
<dbReference type="GO" id="GO:0006508">
    <property type="term" value="P:proteolysis"/>
    <property type="evidence" value="ECO:0007669"/>
    <property type="project" value="UniProtKB-KW"/>
</dbReference>
<feature type="region of interest" description="Disordered" evidence="6">
    <location>
        <begin position="58"/>
        <end position="84"/>
    </location>
</feature>
<dbReference type="PANTHER" id="PTHR46143:SF1">
    <property type="entry name" value="CALPAIN-7"/>
    <property type="match status" value="1"/>
</dbReference>
<dbReference type="SUPFAM" id="SSF54001">
    <property type="entry name" value="Cysteine proteinases"/>
    <property type="match status" value="1"/>
</dbReference>
<comment type="similarity">
    <text evidence="1">Belongs to the peptidase C2 family. PalB/RIM13 subfamily.</text>
</comment>
<dbReference type="AlphaFoldDB" id="A0AA38VVG5"/>
<dbReference type="InterPro" id="IPR051297">
    <property type="entry name" value="PalB/RIM13"/>
</dbReference>
<protein>
    <submittedName>
        <fullName evidence="8">Calpain-like protease palB/cpr-8</fullName>
    </submittedName>
</protein>
<dbReference type="SMART" id="SM00720">
    <property type="entry name" value="calpain_III"/>
    <property type="match status" value="1"/>
</dbReference>
<accession>A0AA38VVG5</accession>
<evidence type="ECO:0000313" key="8">
    <source>
        <dbReference type="EMBL" id="KAJ9154823.1"/>
    </source>
</evidence>
<keyword evidence="3 5" id="KW-0378">Hydrolase</keyword>
<evidence type="ECO:0000256" key="4">
    <source>
        <dbReference type="ARBA" id="ARBA00022807"/>
    </source>
</evidence>
<dbReference type="Proteomes" id="UP001174694">
    <property type="component" value="Unassembled WGS sequence"/>
</dbReference>
<gene>
    <name evidence="8" type="ORF">NKR23_g2334</name>
</gene>
<feature type="active site" evidence="5">
    <location>
        <position position="369"/>
    </location>
</feature>
<evidence type="ECO:0000256" key="3">
    <source>
        <dbReference type="ARBA" id="ARBA00022801"/>
    </source>
</evidence>
<keyword evidence="2 5" id="KW-0645">Protease</keyword>
<dbReference type="CDD" id="cd00044">
    <property type="entry name" value="CysPc"/>
    <property type="match status" value="1"/>
</dbReference>